<evidence type="ECO:0000259" key="1">
    <source>
        <dbReference type="PROSITE" id="PS50994"/>
    </source>
</evidence>
<dbReference type="Proteomes" id="UP000494178">
    <property type="component" value="Unassembled WGS sequence"/>
</dbReference>
<feature type="domain" description="Integrase catalytic" evidence="1">
    <location>
        <begin position="1"/>
        <end position="96"/>
    </location>
</feature>
<organism evidence="2">
    <name type="scientific">Ligilactobacillus agilis</name>
    <dbReference type="NCBI Taxonomy" id="1601"/>
    <lineage>
        <taxon>Bacteria</taxon>
        <taxon>Bacillati</taxon>
        <taxon>Bacillota</taxon>
        <taxon>Bacilli</taxon>
        <taxon>Lactobacillales</taxon>
        <taxon>Lactobacillaceae</taxon>
        <taxon>Ligilactobacillus</taxon>
    </lineage>
</organism>
<proteinExistence type="predicted"/>
<dbReference type="InterPro" id="IPR001584">
    <property type="entry name" value="Integrase_cat-core"/>
</dbReference>
<dbReference type="GO" id="GO:0003676">
    <property type="term" value="F:nucleic acid binding"/>
    <property type="evidence" value="ECO:0007669"/>
    <property type="project" value="InterPro"/>
</dbReference>
<name>A0A6F9XUV0_9LACO</name>
<dbReference type="PANTHER" id="PTHR46889">
    <property type="entry name" value="TRANSPOSASE INSF FOR INSERTION SEQUENCE IS3B-RELATED"/>
    <property type="match status" value="1"/>
</dbReference>
<evidence type="ECO:0000313" key="2">
    <source>
        <dbReference type="EMBL" id="GET08958.1"/>
    </source>
</evidence>
<dbReference type="PANTHER" id="PTHR46889:SF4">
    <property type="entry name" value="TRANSPOSASE INSO FOR INSERTION SEQUENCE ELEMENT IS911B-RELATED"/>
    <property type="match status" value="1"/>
</dbReference>
<dbReference type="InterPro" id="IPR012337">
    <property type="entry name" value="RNaseH-like_sf"/>
</dbReference>
<dbReference type="Gene3D" id="3.30.420.10">
    <property type="entry name" value="Ribonuclease H-like superfamily/Ribonuclease H"/>
    <property type="match status" value="1"/>
</dbReference>
<protein>
    <recommendedName>
        <fullName evidence="1">Integrase catalytic domain-containing protein</fullName>
    </recommendedName>
</protein>
<dbReference type="SUPFAM" id="SSF53098">
    <property type="entry name" value="Ribonuclease H-like"/>
    <property type="match status" value="1"/>
</dbReference>
<dbReference type="EMBL" id="BLAN01000109">
    <property type="protein sequence ID" value="GET08958.1"/>
    <property type="molecule type" value="Genomic_DNA"/>
</dbReference>
<dbReference type="Pfam" id="PF00665">
    <property type="entry name" value="rve"/>
    <property type="match status" value="1"/>
</dbReference>
<dbReference type="AlphaFoldDB" id="A0A6F9XUV0"/>
<dbReference type="PROSITE" id="PS50994">
    <property type="entry name" value="INTEGRASE"/>
    <property type="match status" value="1"/>
</dbReference>
<dbReference type="GO" id="GO:0015074">
    <property type="term" value="P:DNA integration"/>
    <property type="evidence" value="ECO:0007669"/>
    <property type="project" value="InterPro"/>
</dbReference>
<dbReference type="InterPro" id="IPR036397">
    <property type="entry name" value="RNaseH_sf"/>
</dbReference>
<accession>A0A6F9XUV0</accession>
<reference evidence="2" key="1">
    <citation type="submission" date="2019-10" db="EMBL/GenBank/DDBJ databases">
        <title>Lactobacillus agilis SY111 Whole Genome Sequencing Project.</title>
        <authorList>
            <person name="Suzuki S."/>
            <person name="Endo A."/>
            <person name="Maeno S."/>
            <person name="Shiwa Y."/>
            <person name="Matsutani M."/>
            <person name="Kajikawa A."/>
        </authorList>
    </citation>
    <scope>NUCLEOTIDE SEQUENCE</scope>
    <source>
        <strain evidence="2">SY111</strain>
    </source>
</reference>
<sequence>MKYGKKEYKAYFSTIKDLCGGQIISWVVSKTNDNPLVMKTLHQALDKNPEATPILHSDRGFQYTSKEYAREVAKAGITRSMSRVGRCIDNAPMESF</sequence>
<gene>
    <name evidence="2" type="ORF">SY111_15820</name>
</gene>
<dbReference type="RefSeq" id="WP_082611472.1">
    <property type="nucleotide sequence ID" value="NZ_BLAN01000109.1"/>
</dbReference>
<dbReference type="InterPro" id="IPR050900">
    <property type="entry name" value="Transposase_IS3/IS150/IS904"/>
</dbReference>
<comment type="caution">
    <text evidence="2">The sequence shown here is derived from an EMBL/GenBank/DDBJ whole genome shotgun (WGS) entry which is preliminary data.</text>
</comment>